<dbReference type="SUPFAM" id="SSF47473">
    <property type="entry name" value="EF-hand"/>
    <property type="match status" value="1"/>
</dbReference>
<dbReference type="GeneID" id="106177984"/>
<name>A0A1S3K192_LINAN</name>
<dbReference type="InterPro" id="IPR011992">
    <property type="entry name" value="EF-hand-dom_pair"/>
</dbReference>
<organism evidence="2 3">
    <name type="scientific">Lingula anatina</name>
    <name type="common">Brachiopod</name>
    <name type="synonym">Lingula unguis</name>
    <dbReference type="NCBI Taxonomy" id="7574"/>
    <lineage>
        <taxon>Eukaryota</taxon>
        <taxon>Metazoa</taxon>
        <taxon>Spiralia</taxon>
        <taxon>Lophotrochozoa</taxon>
        <taxon>Brachiopoda</taxon>
        <taxon>Linguliformea</taxon>
        <taxon>Lingulata</taxon>
        <taxon>Lingulida</taxon>
        <taxon>Linguloidea</taxon>
        <taxon>Lingulidae</taxon>
        <taxon>Lingula</taxon>
    </lineage>
</organism>
<keyword evidence="1" id="KW-0175">Coiled coil</keyword>
<gene>
    <name evidence="3" type="primary">LOC106177984</name>
</gene>
<reference evidence="3" key="1">
    <citation type="submission" date="2025-08" db="UniProtKB">
        <authorList>
            <consortium name="RefSeq"/>
        </authorList>
    </citation>
    <scope>IDENTIFICATION</scope>
    <source>
        <tissue evidence="3">Gonads</tissue>
    </source>
</reference>
<dbReference type="OrthoDB" id="6322432at2759"/>
<evidence type="ECO:0000256" key="1">
    <source>
        <dbReference type="SAM" id="Coils"/>
    </source>
</evidence>
<dbReference type="InParanoid" id="A0A1S3K192"/>
<evidence type="ECO:0000313" key="3">
    <source>
        <dbReference type="RefSeq" id="XP_013416403.1"/>
    </source>
</evidence>
<proteinExistence type="predicted"/>
<accession>A0A1S3K192</accession>
<dbReference type="Gene3D" id="1.10.238.10">
    <property type="entry name" value="EF-hand"/>
    <property type="match status" value="1"/>
</dbReference>
<dbReference type="AlphaFoldDB" id="A0A1S3K192"/>
<feature type="non-terminal residue" evidence="3">
    <location>
        <position position="1"/>
    </location>
</feature>
<dbReference type="Proteomes" id="UP000085678">
    <property type="component" value="Unplaced"/>
</dbReference>
<keyword evidence="2" id="KW-1185">Reference proteome</keyword>
<protein>
    <submittedName>
        <fullName evidence="3">Uncharacterized protein LOC106177984</fullName>
    </submittedName>
</protein>
<evidence type="ECO:0000313" key="2">
    <source>
        <dbReference type="Proteomes" id="UP000085678"/>
    </source>
</evidence>
<dbReference type="RefSeq" id="XP_013416403.1">
    <property type="nucleotide sequence ID" value="XM_013560949.1"/>
</dbReference>
<dbReference type="KEGG" id="lak:106177984"/>
<sequence length="264" mass="30785">LLKSPTLDIDIKWDDVKKMTRSLDSKKEGNVTFEDFRPLAVEAMKVIYGRDQQVKSHWVELDLGEHTLYFNRVTGEASYIIPEDYVLDLHFADDLFADAVRAALARVDRRHTGQVGAKDFFTVLRSIAFSLRLTDEDLKEITKVFGSKRVRVSHEEFIPVAKQLICMIYRAREEGANDWCMMSSPRAGSFWFNKKTGQAKKTPPAHVIRAQQQQLEEREKERQFLAAKLEELKEFTEKYEKEKKDREVKFSMLIMPFPSKLSRM</sequence>
<feature type="coiled-coil region" evidence="1">
    <location>
        <begin position="208"/>
        <end position="245"/>
    </location>
</feature>